<evidence type="ECO:0000313" key="7">
    <source>
        <dbReference type="EnsemblProtists" id="EOD03883"/>
    </source>
</evidence>
<proteinExistence type="predicted"/>
<keyword evidence="4" id="KW-0812">Transmembrane</keyword>
<keyword evidence="1" id="KW-0677">Repeat</keyword>
<feature type="domain" description="PB1" evidence="6">
    <location>
        <begin position="407"/>
        <end position="493"/>
    </location>
</feature>
<protein>
    <recommendedName>
        <fullName evidence="9">CBS domain-containing protein</fullName>
    </recommendedName>
</protein>
<accession>A0A0D3HXZ8</accession>
<feature type="compositionally biased region" description="Low complexity" evidence="3">
    <location>
        <begin position="382"/>
        <end position="394"/>
    </location>
</feature>
<dbReference type="Proteomes" id="UP000013827">
    <property type="component" value="Unassembled WGS sequence"/>
</dbReference>
<evidence type="ECO:0000256" key="2">
    <source>
        <dbReference type="PROSITE-ProRule" id="PRU00703"/>
    </source>
</evidence>
<feature type="domain" description="CBS" evidence="5">
    <location>
        <begin position="12"/>
        <end position="70"/>
    </location>
</feature>
<organism evidence="7 8">
    <name type="scientific">Emiliania huxleyi (strain CCMP1516)</name>
    <dbReference type="NCBI Taxonomy" id="280463"/>
    <lineage>
        <taxon>Eukaryota</taxon>
        <taxon>Haptista</taxon>
        <taxon>Haptophyta</taxon>
        <taxon>Prymnesiophyceae</taxon>
        <taxon>Isochrysidales</taxon>
        <taxon>Noelaerhabdaceae</taxon>
        <taxon>Emiliania</taxon>
    </lineage>
</organism>
<dbReference type="SUPFAM" id="SSF54277">
    <property type="entry name" value="CAD &amp; PB1 domains"/>
    <property type="match status" value="1"/>
</dbReference>
<name>A0A0D3HXZ8_EMIH1</name>
<dbReference type="PROSITE" id="PS51371">
    <property type="entry name" value="CBS"/>
    <property type="match status" value="3"/>
</dbReference>
<sequence length="543" mass="54567">MSLSSSRTVAALRPRPALAVEPSSSVAGAAARMREKNADAAVVVDAAGELLGIITDTDIARVLAEGGDPSVETVEVTMTASPRCVRSTDAAVDALTTMVEKRFRHLPVLPPSGSSPVVGILDMRACLYDAIARLERHLSHVSSAMSSALSRSGLTAAAAAGTVDSLVSKLFTPTLSEVLGEQLGAVSIASDCSVAAAAAAVRAGRGAVLVHRAGAAAAGEGGIAGIVTSKDVAFRAVAAGLDAGSAVEGIMTRRPDSMPASTTVLQALHQLQYGGYRRIPVVAEDGAPVGVLDVLQLVEAALSRQAAASHGSQGSPGGGGPCDAPGWRGFWDGAESLVGAPLYQPPTRKTLGEVGNCLPSLPSSGRDGASEPGPAPPPPSLPASLSASGSAAGSRPPPAERGCALQGSAFLFKLLDAGGAVHRIRHASPSLDDLRAAAFGRLSAGPPPAGSLLLYEDEDDDRVVLSSDAELADAVQSARAAGRDRLVLHVVKRAGAAPPPPPAEADTPKPAAALSSHERVFLIGSAAVMGTIVATVGALSRAR</sequence>
<evidence type="ECO:0000256" key="3">
    <source>
        <dbReference type="SAM" id="MobiDB-lite"/>
    </source>
</evidence>
<reference evidence="7" key="2">
    <citation type="submission" date="2024-10" db="UniProtKB">
        <authorList>
            <consortium name="EnsemblProtists"/>
        </authorList>
    </citation>
    <scope>IDENTIFICATION</scope>
</reference>
<evidence type="ECO:0000259" key="6">
    <source>
        <dbReference type="PROSITE" id="PS51745"/>
    </source>
</evidence>
<evidence type="ECO:0008006" key="9">
    <source>
        <dbReference type="Google" id="ProtNLM"/>
    </source>
</evidence>
<dbReference type="EnsemblProtists" id="EOD03883">
    <property type="protein sequence ID" value="EOD03883"/>
    <property type="gene ID" value="EMIHUDRAFT_108007"/>
</dbReference>
<dbReference type="InterPro" id="IPR051462">
    <property type="entry name" value="CBS_domain-containing"/>
</dbReference>
<dbReference type="InterPro" id="IPR046342">
    <property type="entry name" value="CBS_dom_sf"/>
</dbReference>
<dbReference type="SUPFAM" id="SSF54631">
    <property type="entry name" value="CBS-domain pair"/>
    <property type="match status" value="2"/>
</dbReference>
<evidence type="ECO:0000313" key="8">
    <source>
        <dbReference type="Proteomes" id="UP000013827"/>
    </source>
</evidence>
<dbReference type="SMART" id="SM00116">
    <property type="entry name" value="CBS"/>
    <property type="match status" value="4"/>
</dbReference>
<feature type="region of interest" description="Disordered" evidence="3">
    <location>
        <begin position="341"/>
        <end position="400"/>
    </location>
</feature>
<dbReference type="InterPro" id="IPR000644">
    <property type="entry name" value="CBS_dom"/>
</dbReference>
<dbReference type="HOGENOM" id="CLU_009026_3_0_1"/>
<dbReference type="InterPro" id="IPR053793">
    <property type="entry name" value="PB1-like"/>
</dbReference>
<dbReference type="KEGG" id="ehx:EMIHUDRAFT_108007"/>
<dbReference type="AlphaFoldDB" id="A0A0D3HXZ8"/>
<feature type="domain" description="CBS" evidence="5">
    <location>
        <begin position="251"/>
        <end position="309"/>
    </location>
</feature>
<keyword evidence="4" id="KW-1133">Transmembrane helix</keyword>
<feature type="transmembrane region" description="Helical" evidence="4">
    <location>
        <begin position="520"/>
        <end position="539"/>
    </location>
</feature>
<dbReference type="Gene3D" id="3.10.580.10">
    <property type="entry name" value="CBS-domain"/>
    <property type="match status" value="2"/>
</dbReference>
<dbReference type="STRING" id="2903.R1B2U5"/>
<dbReference type="RefSeq" id="XP_005756312.1">
    <property type="nucleotide sequence ID" value="XM_005756255.1"/>
</dbReference>
<dbReference type="Pfam" id="PF00571">
    <property type="entry name" value="CBS"/>
    <property type="match status" value="3"/>
</dbReference>
<evidence type="ECO:0000256" key="1">
    <source>
        <dbReference type="ARBA" id="ARBA00022737"/>
    </source>
</evidence>
<dbReference type="PaxDb" id="2903-EOD03883"/>
<keyword evidence="8" id="KW-1185">Reference proteome</keyword>
<dbReference type="SMART" id="SM00666">
    <property type="entry name" value="PB1"/>
    <property type="match status" value="1"/>
</dbReference>
<evidence type="ECO:0000259" key="5">
    <source>
        <dbReference type="PROSITE" id="PS51371"/>
    </source>
</evidence>
<evidence type="ECO:0000256" key="4">
    <source>
        <dbReference type="SAM" id="Phobius"/>
    </source>
</evidence>
<dbReference type="PANTHER" id="PTHR48108:SF26">
    <property type="entry name" value="CBS DOMAIN-CONTAINING PROTEIN DDB_G0289609"/>
    <property type="match status" value="1"/>
</dbReference>
<dbReference type="Pfam" id="PF00564">
    <property type="entry name" value="PB1"/>
    <property type="match status" value="1"/>
</dbReference>
<dbReference type="GeneID" id="17250061"/>
<keyword evidence="4" id="KW-0472">Membrane</keyword>
<dbReference type="PANTHER" id="PTHR48108">
    <property type="entry name" value="CBS DOMAIN-CONTAINING PROTEIN CBSX2, CHLOROPLASTIC"/>
    <property type="match status" value="1"/>
</dbReference>
<feature type="domain" description="CBS" evidence="5">
    <location>
        <begin position="78"/>
        <end position="136"/>
    </location>
</feature>
<reference evidence="8" key="1">
    <citation type="journal article" date="2013" name="Nature">
        <title>Pan genome of the phytoplankton Emiliania underpins its global distribution.</title>
        <authorList>
            <person name="Read B.A."/>
            <person name="Kegel J."/>
            <person name="Klute M.J."/>
            <person name="Kuo A."/>
            <person name="Lefebvre S.C."/>
            <person name="Maumus F."/>
            <person name="Mayer C."/>
            <person name="Miller J."/>
            <person name="Monier A."/>
            <person name="Salamov A."/>
            <person name="Young J."/>
            <person name="Aguilar M."/>
            <person name="Claverie J.M."/>
            <person name="Frickenhaus S."/>
            <person name="Gonzalez K."/>
            <person name="Herman E.K."/>
            <person name="Lin Y.C."/>
            <person name="Napier J."/>
            <person name="Ogata H."/>
            <person name="Sarno A.F."/>
            <person name="Shmutz J."/>
            <person name="Schroeder D."/>
            <person name="de Vargas C."/>
            <person name="Verret F."/>
            <person name="von Dassow P."/>
            <person name="Valentin K."/>
            <person name="Van de Peer Y."/>
            <person name="Wheeler G."/>
            <person name="Dacks J.B."/>
            <person name="Delwiche C.F."/>
            <person name="Dyhrman S.T."/>
            <person name="Glockner G."/>
            <person name="John U."/>
            <person name="Richards T."/>
            <person name="Worden A.Z."/>
            <person name="Zhang X."/>
            <person name="Grigoriev I.V."/>
            <person name="Allen A.E."/>
            <person name="Bidle K."/>
            <person name="Borodovsky M."/>
            <person name="Bowler C."/>
            <person name="Brownlee C."/>
            <person name="Cock J.M."/>
            <person name="Elias M."/>
            <person name="Gladyshev V.N."/>
            <person name="Groth M."/>
            <person name="Guda C."/>
            <person name="Hadaegh A."/>
            <person name="Iglesias-Rodriguez M.D."/>
            <person name="Jenkins J."/>
            <person name="Jones B.M."/>
            <person name="Lawson T."/>
            <person name="Leese F."/>
            <person name="Lindquist E."/>
            <person name="Lobanov A."/>
            <person name="Lomsadze A."/>
            <person name="Malik S.B."/>
            <person name="Marsh M.E."/>
            <person name="Mackinder L."/>
            <person name="Mock T."/>
            <person name="Mueller-Roeber B."/>
            <person name="Pagarete A."/>
            <person name="Parker M."/>
            <person name="Probert I."/>
            <person name="Quesneville H."/>
            <person name="Raines C."/>
            <person name="Rensing S.A."/>
            <person name="Riano-Pachon D.M."/>
            <person name="Richier S."/>
            <person name="Rokitta S."/>
            <person name="Shiraiwa Y."/>
            <person name="Soanes D.M."/>
            <person name="van der Giezen M."/>
            <person name="Wahlund T.M."/>
            <person name="Williams B."/>
            <person name="Wilson W."/>
            <person name="Wolfe G."/>
            <person name="Wurch L.L."/>
        </authorList>
    </citation>
    <scope>NUCLEOTIDE SEQUENCE</scope>
</reference>
<keyword evidence="2" id="KW-0129">CBS domain</keyword>
<dbReference type="InterPro" id="IPR000270">
    <property type="entry name" value="PB1_dom"/>
</dbReference>
<dbReference type="PROSITE" id="PS51745">
    <property type="entry name" value="PB1"/>
    <property type="match status" value="1"/>
</dbReference>
<dbReference type="eggNOG" id="ENOG502QVK2">
    <property type="taxonomic scope" value="Eukaryota"/>
</dbReference>